<sequence length="317" mass="34734">MDAKRETLLTRLLTVLTGASEETKGFTYTLLGTILFSSKGVLVKLVYAYGVDSITILAFRMLFAIPFFAFVLYRESNRTGLTPVHSKDYLAVVLLAFIGYYLASFFDFWGLEYLSASMERLVLFTYPALVLLLSFLFLGKKAHSLELYAVALTYAGILLAFLPDAESNGQKSFLGAALVFLSALAYSVYLIGSGQMIPKLGSRRFTALLMLWSGGFVLVHFFLKKEVSSIFLQPWPVYAYGFALGFLTTVLPAFLTTAGIQRIGSNKASIAGSAGPIFTLFLSACLLNEEITWENLGGTALVLSGVLLLSRKKKIAV</sequence>
<evidence type="ECO:0000259" key="7">
    <source>
        <dbReference type="Pfam" id="PF00892"/>
    </source>
</evidence>
<dbReference type="Proteomes" id="UP000094669">
    <property type="component" value="Unassembled WGS sequence"/>
</dbReference>
<feature type="domain" description="EamA" evidence="7">
    <location>
        <begin position="24"/>
        <end position="161"/>
    </location>
</feature>
<keyword evidence="2" id="KW-1003">Cell membrane</keyword>
<dbReference type="RefSeq" id="WP_010414004.1">
    <property type="nucleotide sequence ID" value="NZ_MCRM02000039.1"/>
</dbReference>
<evidence type="ECO:0000256" key="2">
    <source>
        <dbReference type="ARBA" id="ARBA00022475"/>
    </source>
</evidence>
<accession>A0ABX4YD15</accession>
<feature type="transmembrane region" description="Helical" evidence="6">
    <location>
        <begin position="235"/>
        <end position="256"/>
    </location>
</feature>
<feature type="transmembrane region" description="Helical" evidence="6">
    <location>
        <begin position="145"/>
        <end position="162"/>
    </location>
</feature>
<dbReference type="InterPro" id="IPR050638">
    <property type="entry name" value="AA-Vitamin_Transporters"/>
</dbReference>
<dbReference type="PANTHER" id="PTHR32322:SF18">
    <property type="entry name" value="S-ADENOSYLMETHIONINE_S-ADENOSYLHOMOCYSTEINE TRANSPORTER"/>
    <property type="match status" value="1"/>
</dbReference>
<feature type="transmembrane region" description="Helical" evidence="6">
    <location>
        <begin position="89"/>
        <end position="109"/>
    </location>
</feature>
<feature type="domain" description="EamA" evidence="7">
    <location>
        <begin position="174"/>
        <end position="310"/>
    </location>
</feature>
<feature type="transmembrane region" description="Helical" evidence="6">
    <location>
        <begin position="121"/>
        <end position="138"/>
    </location>
</feature>
<evidence type="ECO:0000313" key="9">
    <source>
        <dbReference type="Proteomes" id="UP000094669"/>
    </source>
</evidence>
<evidence type="ECO:0000313" key="8">
    <source>
        <dbReference type="EMBL" id="PNV71791.1"/>
    </source>
</evidence>
<evidence type="ECO:0000256" key="1">
    <source>
        <dbReference type="ARBA" id="ARBA00004651"/>
    </source>
</evidence>
<dbReference type="EMBL" id="MCRM02000039">
    <property type="protein sequence ID" value="PNV71791.1"/>
    <property type="molecule type" value="Genomic_DNA"/>
</dbReference>
<evidence type="ECO:0000256" key="3">
    <source>
        <dbReference type="ARBA" id="ARBA00022692"/>
    </source>
</evidence>
<gene>
    <name evidence="8" type="ORF">BES34_020740</name>
</gene>
<comment type="caution">
    <text evidence="8">The sequence shown here is derived from an EMBL/GenBank/DDBJ whole genome shotgun (WGS) entry which is preliminary data.</text>
</comment>
<proteinExistence type="predicted"/>
<dbReference type="Pfam" id="PF00892">
    <property type="entry name" value="EamA"/>
    <property type="match status" value="2"/>
</dbReference>
<feature type="transmembrane region" description="Helical" evidence="6">
    <location>
        <begin position="204"/>
        <end position="223"/>
    </location>
</feature>
<comment type="subcellular location">
    <subcellularLocation>
        <location evidence="1">Cell membrane</location>
        <topology evidence="1">Multi-pass membrane protein</topology>
    </subcellularLocation>
</comment>
<keyword evidence="5 6" id="KW-0472">Membrane</keyword>
<feature type="transmembrane region" description="Helical" evidence="6">
    <location>
        <begin position="174"/>
        <end position="192"/>
    </location>
</feature>
<name>A0ABX4YD15_9LEPT</name>
<protein>
    <submittedName>
        <fullName evidence="8">Permease</fullName>
    </submittedName>
</protein>
<dbReference type="InterPro" id="IPR000620">
    <property type="entry name" value="EamA_dom"/>
</dbReference>
<dbReference type="Gene3D" id="1.10.3730.20">
    <property type="match status" value="1"/>
</dbReference>
<feature type="transmembrane region" description="Helical" evidence="6">
    <location>
        <begin position="26"/>
        <end position="47"/>
    </location>
</feature>
<reference evidence="8" key="1">
    <citation type="submission" date="2018-01" db="EMBL/GenBank/DDBJ databases">
        <title>Genomic characterization of Leptospira inadai serogroup Lyme isolated from captured rat in Brazil and comparative analysis with human reference strain.</title>
        <authorList>
            <person name="Moreno L.Z."/>
            <person name="Loureiro A.P."/>
            <person name="Miraglia F."/>
            <person name="Kremer F.S."/>
            <person name="Eslabao M.R."/>
            <person name="Dellagostin O.A."/>
            <person name="Lilenbaum W."/>
            <person name="Moreno A.M."/>
        </authorList>
    </citation>
    <scope>NUCLEOTIDE SEQUENCE [LARGE SCALE GENOMIC DNA]</scope>
    <source>
        <strain evidence="8">M34/99</strain>
    </source>
</reference>
<organism evidence="8 9">
    <name type="scientific">Leptospira inadai serovar Lyme</name>
    <dbReference type="NCBI Taxonomy" id="293084"/>
    <lineage>
        <taxon>Bacteria</taxon>
        <taxon>Pseudomonadati</taxon>
        <taxon>Spirochaetota</taxon>
        <taxon>Spirochaetia</taxon>
        <taxon>Leptospirales</taxon>
        <taxon>Leptospiraceae</taxon>
        <taxon>Leptospira</taxon>
    </lineage>
</organism>
<keyword evidence="9" id="KW-1185">Reference proteome</keyword>
<evidence type="ECO:0000256" key="6">
    <source>
        <dbReference type="SAM" id="Phobius"/>
    </source>
</evidence>
<keyword evidence="3 6" id="KW-0812">Transmembrane</keyword>
<feature type="transmembrane region" description="Helical" evidence="6">
    <location>
        <begin position="53"/>
        <end position="73"/>
    </location>
</feature>
<keyword evidence="4 6" id="KW-1133">Transmembrane helix</keyword>
<evidence type="ECO:0000256" key="4">
    <source>
        <dbReference type="ARBA" id="ARBA00022989"/>
    </source>
</evidence>
<dbReference type="InterPro" id="IPR037185">
    <property type="entry name" value="EmrE-like"/>
</dbReference>
<evidence type="ECO:0000256" key="5">
    <source>
        <dbReference type="ARBA" id="ARBA00023136"/>
    </source>
</evidence>
<dbReference type="PANTHER" id="PTHR32322">
    <property type="entry name" value="INNER MEMBRANE TRANSPORTER"/>
    <property type="match status" value="1"/>
</dbReference>
<dbReference type="SUPFAM" id="SSF103481">
    <property type="entry name" value="Multidrug resistance efflux transporter EmrE"/>
    <property type="match status" value="2"/>
</dbReference>